<dbReference type="FunFam" id="3.30.420.10:FF:000045">
    <property type="entry name" value="3'-5' exonuclease DinG"/>
    <property type="match status" value="1"/>
</dbReference>
<evidence type="ECO:0000256" key="4">
    <source>
        <dbReference type="ARBA" id="ARBA00022839"/>
    </source>
</evidence>
<reference evidence="9 10" key="1">
    <citation type="journal article" date="2017" name="MBio">
        <title>Type VI secretion-mediated competition in the bee gut microbiome.</title>
        <authorList>
            <person name="Steele M.I."/>
            <person name="Kwong W.K."/>
            <person name="Powell J.E."/>
            <person name="Whiteley M."/>
            <person name="Moran N.A."/>
        </authorList>
    </citation>
    <scope>NUCLEOTIDE SEQUENCE [LARGE SCALE GENOMIC DNA]</scope>
    <source>
        <strain evidence="9 10">App2-2</strain>
    </source>
</reference>
<sequence>MTFPNLYKLLGLPYKVSESEICIALAGLYKKKADKRFIEAVRKILLDADQRVKYDGKLCELGLATPRDFITNAMPEAINVRQKQNNPILDLYSSFVAVDVETTGLSPDTDEIVELSAIKFVNGVVVDKFTSLAKPSKRIPEQVIAIHGIDNDMVKSSPPPIEVVKKFWSFVGNEPIVAHNAKFDMRFIHNSYIHASEFISRGCIVRSHPVFDTLPLSRYMFPDLYNHKLGTIKDYLGIESVSHRAESDAIAAGKVFYATKNVMDNCRQHIDFLNKSDENLHNSIIEILSEYGINTDYILHKNAGRGLRSTSFYYPIYRYQVSSKNKYVLTNSSRIFLKELGETVRNSLQSQHEENKVILRSDYNFFYTIPYDVIAAYWRANGYVNNQLKITATDFLIQFYSYLKFNNSGDAVADGHIKKPANSKELEEE</sequence>
<dbReference type="InterPro" id="IPR012337">
    <property type="entry name" value="RNaseH-like_sf"/>
</dbReference>
<dbReference type="Proteomes" id="UP000231293">
    <property type="component" value="Unassembled WGS sequence"/>
</dbReference>
<dbReference type="GO" id="GO:0006260">
    <property type="term" value="P:DNA replication"/>
    <property type="evidence" value="ECO:0007669"/>
    <property type="project" value="InterPro"/>
</dbReference>
<dbReference type="SUPFAM" id="SSF53098">
    <property type="entry name" value="Ribonuclease H-like"/>
    <property type="match status" value="1"/>
</dbReference>
<evidence type="ECO:0000256" key="6">
    <source>
        <dbReference type="ARBA" id="ARBA00026073"/>
    </source>
</evidence>
<dbReference type="AlphaFoldDB" id="A0A2N9WQS7"/>
<name>A0A2N9WQS7_9NEIS</name>
<dbReference type="Pfam" id="PF00929">
    <property type="entry name" value="RNase_T"/>
    <property type="match status" value="1"/>
</dbReference>
<evidence type="ECO:0000256" key="1">
    <source>
        <dbReference type="ARBA" id="ARBA00012417"/>
    </source>
</evidence>
<dbReference type="CDD" id="cd06127">
    <property type="entry name" value="DEDDh"/>
    <property type="match status" value="1"/>
</dbReference>
<dbReference type="InterPro" id="IPR006054">
    <property type="entry name" value="DnaQ"/>
</dbReference>
<dbReference type="EC" id="2.7.7.7" evidence="1"/>
<dbReference type="RefSeq" id="WP_100114278.1">
    <property type="nucleotide sequence ID" value="NZ_MDVB01000119.1"/>
</dbReference>
<evidence type="ECO:0000313" key="9">
    <source>
        <dbReference type="EMBL" id="PIT12163.1"/>
    </source>
</evidence>
<dbReference type="GO" id="GO:0008408">
    <property type="term" value="F:3'-5' exonuclease activity"/>
    <property type="evidence" value="ECO:0007669"/>
    <property type="project" value="TreeGrafter"/>
</dbReference>
<comment type="caution">
    <text evidence="9">The sequence shown here is derived from an EMBL/GenBank/DDBJ whole genome shotgun (WGS) entry which is preliminary data.</text>
</comment>
<dbReference type="SMART" id="SM00479">
    <property type="entry name" value="EXOIII"/>
    <property type="match status" value="1"/>
</dbReference>
<dbReference type="GO" id="GO:0003887">
    <property type="term" value="F:DNA-directed DNA polymerase activity"/>
    <property type="evidence" value="ECO:0007669"/>
    <property type="project" value="UniProtKB-EC"/>
</dbReference>
<dbReference type="Gene3D" id="3.30.420.10">
    <property type="entry name" value="Ribonuclease H-like superfamily/Ribonuclease H"/>
    <property type="match status" value="1"/>
</dbReference>
<keyword evidence="2" id="KW-0540">Nuclease</keyword>
<evidence type="ECO:0000256" key="5">
    <source>
        <dbReference type="ARBA" id="ARBA00025483"/>
    </source>
</evidence>
<comment type="catalytic activity">
    <reaction evidence="7">
        <text>DNA(n) + a 2'-deoxyribonucleoside 5'-triphosphate = DNA(n+1) + diphosphate</text>
        <dbReference type="Rhea" id="RHEA:22508"/>
        <dbReference type="Rhea" id="RHEA-COMP:17339"/>
        <dbReference type="Rhea" id="RHEA-COMP:17340"/>
        <dbReference type="ChEBI" id="CHEBI:33019"/>
        <dbReference type="ChEBI" id="CHEBI:61560"/>
        <dbReference type="ChEBI" id="CHEBI:173112"/>
        <dbReference type="EC" id="2.7.7.7"/>
    </reaction>
</comment>
<evidence type="ECO:0000256" key="2">
    <source>
        <dbReference type="ARBA" id="ARBA00022722"/>
    </source>
</evidence>
<dbReference type="InterPro" id="IPR036397">
    <property type="entry name" value="RNaseH_sf"/>
</dbReference>
<keyword evidence="3" id="KW-0378">Hydrolase</keyword>
<comment type="function">
    <text evidence="5">DNA polymerase III is a complex, multichain enzyme responsible for most of the replicative synthesis in bacteria. The epsilon subunit contain the editing function and is a proofreading 3'-5' exonuclease.</text>
</comment>
<dbReference type="PANTHER" id="PTHR30231:SF4">
    <property type="entry name" value="PROTEIN NEN2"/>
    <property type="match status" value="1"/>
</dbReference>
<dbReference type="InterPro" id="IPR013520">
    <property type="entry name" value="Ribonucl_H"/>
</dbReference>
<evidence type="ECO:0000256" key="7">
    <source>
        <dbReference type="ARBA" id="ARBA00049244"/>
    </source>
</evidence>
<organism evidence="9 10">
    <name type="scientific">Snodgrassella alvi</name>
    <dbReference type="NCBI Taxonomy" id="1196083"/>
    <lineage>
        <taxon>Bacteria</taxon>
        <taxon>Pseudomonadati</taxon>
        <taxon>Pseudomonadota</taxon>
        <taxon>Betaproteobacteria</taxon>
        <taxon>Neisseriales</taxon>
        <taxon>Neisseriaceae</taxon>
        <taxon>Snodgrassella</taxon>
    </lineage>
</organism>
<evidence type="ECO:0000256" key="3">
    <source>
        <dbReference type="ARBA" id="ARBA00022801"/>
    </source>
</evidence>
<protein>
    <recommendedName>
        <fullName evidence="1">DNA-directed DNA polymerase</fullName>
        <ecNumber evidence="1">2.7.7.7</ecNumber>
    </recommendedName>
</protein>
<dbReference type="PANTHER" id="PTHR30231">
    <property type="entry name" value="DNA POLYMERASE III SUBUNIT EPSILON"/>
    <property type="match status" value="1"/>
</dbReference>
<dbReference type="EMBL" id="MDVB01000119">
    <property type="protein sequence ID" value="PIT12163.1"/>
    <property type="molecule type" value="Genomic_DNA"/>
</dbReference>
<gene>
    <name evidence="9" type="ORF">BGI32_10505</name>
</gene>
<evidence type="ECO:0000259" key="8">
    <source>
        <dbReference type="SMART" id="SM00479"/>
    </source>
</evidence>
<evidence type="ECO:0000313" key="10">
    <source>
        <dbReference type="Proteomes" id="UP000231293"/>
    </source>
</evidence>
<dbReference type="NCBIfam" id="TIGR00573">
    <property type="entry name" value="dnaq"/>
    <property type="match status" value="1"/>
</dbReference>
<keyword evidence="4" id="KW-0269">Exonuclease</keyword>
<proteinExistence type="predicted"/>
<accession>A0A2N9WQS7</accession>
<dbReference type="GO" id="GO:0003677">
    <property type="term" value="F:DNA binding"/>
    <property type="evidence" value="ECO:0007669"/>
    <property type="project" value="InterPro"/>
</dbReference>
<comment type="subunit">
    <text evidence="6">DNA polymerase III contains a core (composed of alpha, epsilon and theta chains) that associates with a tau subunit. This core dimerizes to form the POLIII' complex. PolIII' associates with the gamma complex (composed of gamma, delta, delta', psi and chi chains) and with the beta chain to form the complete DNA polymerase III complex.</text>
</comment>
<feature type="domain" description="Exonuclease" evidence="8">
    <location>
        <begin position="94"/>
        <end position="265"/>
    </location>
</feature>